<dbReference type="PANTHER" id="PTHR16199:SF4">
    <property type="entry name" value="CONDENSIN-2 COMPLEX SUBUNIT G2"/>
    <property type="match status" value="1"/>
</dbReference>
<accession>S8DRG4</accession>
<proteinExistence type="predicted"/>
<sequence length="1177" mass="131452">MEKRLRSSLQSSAEEFLSSAAALPLRSSRSLIKTLLHSSVRPSSEIASALPLALRDFVLHYISEYKRCASGSSSAASPVTPPSKRARRSSRDRNGGSDECPPATDRVVSAAEKLQVCAYVLHLCVFHPQCAFDVSGLLPLAQELHDNLILFETEPDLLTEIGHLCEEWWKKSLLGKDTLISQSLPYFLSRSLTLKKKVDVHRVYVLRDAFLLFDFEDESTEDLKNLLIRCIISPLYLKTEDGRKFISFIFGLSVEIAKEVCAMIKSQIPFGRKSVLEAYGEIVFRAWREVEGGTKYEIERGLLQGLTEGAIYASSPALAASARRVLGTFFTNKTTEGVESLFFRLSEPVIFRSLQVANSNVRQNALFLLLDLFPLEDPHSTKEAKDILLEKQFFLFDKLLMDESPDVRVVAVEGCCRVLHQFWEVIPSLSIKKIISKIFFDMVNDTCTEVRLSTIRGVIYLLDNPQSHEVLKVLLPRLGNLIGDSSSAVRAAFLDLLLVLNEKRNFNFDKVVSADVLFSTLADCQPLVARKITKLLIPSYFPSKLSEEEACKRCITLIKRCPKAGARFCEFAAFEGASSRLLITLFRVLISLAISSTELEEKLVKPLLGAASHLCANLATDSSTQTALKKELSAEKLKKLFVVAADAGAQSYVHEIISALSLDAIGNIAEDCLRLIENCAGLPNDIELQGEIRSAHKMILSRGLFDKMFKVLIGLLLKAANDCEAKFSSGFQNQSNGSEIARENKSSKRRPSKKKKSAHMETSEFLKDYEVAVGVAWQIKELLISKDTRQAILRSDSLENLFSALKLISEASILHSMQIDCISVFPISSYTTLALSMSLYGIKPDGRKANCFLSLLICTHNFPYYQEAYSELTLDHLLKCWHNILSEPLDSSKAAHGCRSDINGREDCKYHFDIIIFHLINSIATFHFLAIFIGMKSRRIANMVKMLTVVLKFIVDVTNMSPALGSQKRCLEFAAESLKFIIRRLREYSATRLPFNEEEIIEIFVCLKSYVTYGAKLVNIVLRSGEHHLPVAGPYALVNELLHLTVSIEEFLGYRYACGFLSVVKPWLPDLVLALGAHSLFRQSPQEGGGICSDSSENATLDFPSWFYTLAKIELCELTDAGVGDGTESAKPAKYFPAFRRLLEMKSKLIKANNEVLDFVGLIFINGCQIGLQDRNF</sequence>
<dbReference type="InterPro" id="IPR011989">
    <property type="entry name" value="ARM-like"/>
</dbReference>
<protein>
    <submittedName>
        <fullName evidence="3">Uncharacterized protein</fullName>
    </submittedName>
</protein>
<gene>
    <name evidence="3" type="ORF">M569_09063</name>
</gene>
<dbReference type="Pfam" id="PF12422">
    <property type="entry name" value="Condensin2nSMC"/>
    <property type="match status" value="1"/>
</dbReference>
<dbReference type="InterPro" id="IPR024741">
    <property type="entry name" value="Condensin2_G2"/>
</dbReference>
<name>S8DRG4_9LAMI</name>
<evidence type="ECO:0000256" key="1">
    <source>
        <dbReference type="SAM" id="MobiDB-lite"/>
    </source>
</evidence>
<comment type="caution">
    <text evidence="3">The sequence shown here is derived from an EMBL/GenBank/DDBJ whole genome shotgun (WGS) entry which is preliminary data.</text>
</comment>
<dbReference type="Proteomes" id="UP000015453">
    <property type="component" value="Unassembled WGS sequence"/>
</dbReference>
<evidence type="ECO:0000313" key="3">
    <source>
        <dbReference type="EMBL" id="EPS65713.1"/>
    </source>
</evidence>
<feature type="compositionally biased region" description="Basic residues" evidence="1">
    <location>
        <begin position="747"/>
        <end position="757"/>
    </location>
</feature>
<dbReference type="GO" id="GO:0000796">
    <property type="term" value="C:condensin complex"/>
    <property type="evidence" value="ECO:0007669"/>
    <property type="project" value="TreeGrafter"/>
</dbReference>
<keyword evidence="4" id="KW-1185">Reference proteome</keyword>
<feature type="non-terminal residue" evidence="3">
    <location>
        <position position="1177"/>
    </location>
</feature>
<feature type="region of interest" description="Disordered" evidence="1">
    <location>
        <begin position="732"/>
        <end position="759"/>
    </location>
</feature>
<dbReference type="SUPFAM" id="SSF48371">
    <property type="entry name" value="ARM repeat"/>
    <property type="match status" value="1"/>
</dbReference>
<dbReference type="InterPro" id="IPR016024">
    <property type="entry name" value="ARM-type_fold"/>
</dbReference>
<feature type="transmembrane region" description="Helical" evidence="2">
    <location>
        <begin position="915"/>
        <end position="935"/>
    </location>
</feature>
<dbReference type="Gene3D" id="1.25.10.10">
    <property type="entry name" value="Leucine-rich Repeat Variant"/>
    <property type="match status" value="1"/>
</dbReference>
<dbReference type="AlphaFoldDB" id="S8DRG4"/>
<dbReference type="GO" id="GO:0005634">
    <property type="term" value="C:nucleus"/>
    <property type="evidence" value="ECO:0007669"/>
    <property type="project" value="InterPro"/>
</dbReference>
<feature type="region of interest" description="Disordered" evidence="1">
    <location>
        <begin position="71"/>
        <end position="102"/>
    </location>
</feature>
<dbReference type="EMBL" id="AUSU01004082">
    <property type="protein sequence ID" value="EPS65713.1"/>
    <property type="molecule type" value="Genomic_DNA"/>
</dbReference>
<dbReference type="OrthoDB" id="10062843at2759"/>
<keyword evidence="2" id="KW-0472">Membrane</keyword>
<dbReference type="PANTHER" id="PTHR16199">
    <property type="entry name" value="CONDENSIN-2 COMPLEX SUBUNIT G2"/>
    <property type="match status" value="1"/>
</dbReference>
<evidence type="ECO:0000313" key="4">
    <source>
        <dbReference type="Proteomes" id="UP000015453"/>
    </source>
</evidence>
<keyword evidence="2" id="KW-1133">Transmembrane helix</keyword>
<evidence type="ECO:0000256" key="2">
    <source>
        <dbReference type="SAM" id="Phobius"/>
    </source>
</evidence>
<keyword evidence="2" id="KW-0812">Transmembrane</keyword>
<organism evidence="3 4">
    <name type="scientific">Genlisea aurea</name>
    <dbReference type="NCBI Taxonomy" id="192259"/>
    <lineage>
        <taxon>Eukaryota</taxon>
        <taxon>Viridiplantae</taxon>
        <taxon>Streptophyta</taxon>
        <taxon>Embryophyta</taxon>
        <taxon>Tracheophyta</taxon>
        <taxon>Spermatophyta</taxon>
        <taxon>Magnoliopsida</taxon>
        <taxon>eudicotyledons</taxon>
        <taxon>Gunneridae</taxon>
        <taxon>Pentapetalae</taxon>
        <taxon>asterids</taxon>
        <taxon>lamiids</taxon>
        <taxon>Lamiales</taxon>
        <taxon>Lentibulariaceae</taxon>
        <taxon>Genlisea</taxon>
    </lineage>
</organism>
<dbReference type="GO" id="GO:0000070">
    <property type="term" value="P:mitotic sister chromatid segregation"/>
    <property type="evidence" value="ECO:0007669"/>
    <property type="project" value="TreeGrafter"/>
</dbReference>
<reference evidence="3 4" key="1">
    <citation type="journal article" date="2013" name="BMC Genomics">
        <title>The miniature genome of a carnivorous plant Genlisea aurea contains a low number of genes and short non-coding sequences.</title>
        <authorList>
            <person name="Leushkin E.V."/>
            <person name="Sutormin R.A."/>
            <person name="Nabieva E.R."/>
            <person name="Penin A.A."/>
            <person name="Kondrashov A.S."/>
            <person name="Logacheva M.D."/>
        </authorList>
    </citation>
    <scope>NUCLEOTIDE SEQUENCE [LARGE SCALE GENOMIC DNA]</scope>
</reference>